<evidence type="ECO:0000256" key="9">
    <source>
        <dbReference type="PROSITE-ProRule" id="PRU10141"/>
    </source>
</evidence>
<comment type="catalytic activity">
    <reaction evidence="8">
        <text>L-seryl-[protein] + ATP = O-phospho-L-seryl-[protein] + ADP + H(+)</text>
        <dbReference type="Rhea" id="RHEA:17989"/>
        <dbReference type="Rhea" id="RHEA-COMP:9863"/>
        <dbReference type="Rhea" id="RHEA-COMP:11604"/>
        <dbReference type="ChEBI" id="CHEBI:15378"/>
        <dbReference type="ChEBI" id="CHEBI:29999"/>
        <dbReference type="ChEBI" id="CHEBI:30616"/>
        <dbReference type="ChEBI" id="CHEBI:83421"/>
        <dbReference type="ChEBI" id="CHEBI:456216"/>
        <dbReference type="EC" id="2.7.11.1"/>
    </reaction>
</comment>
<keyword evidence="14" id="KW-1185">Reference proteome</keyword>
<keyword evidence="11" id="KW-0472">Membrane</keyword>
<dbReference type="SUPFAM" id="SSF56112">
    <property type="entry name" value="Protein kinase-like (PK-like)"/>
    <property type="match status" value="1"/>
</dbReference>
<dbReference type="AlphaFoldDB" id="A0A852ZX62"/>
<dbReference type="Gene3D" id="3.30.200.20">
    <property type="entry name" value="Phosphorylase Kinase, domain 1"/>
    <property type="match status" value="1"/>
</dbReference>
<keyword evidence="6 9" id="KW-0067">ATP-binding</keyword>
<comment type="caution">
    <text evidence="13">The sequence shown here is derived from an EMBL/GenBank/DDBJ whole genome shotgun (WGS) entry which is preliminary data.</text>
</comment>
<keyword evidence="11" id="KW-0812">Transmembrane</keyword>
<evidence type="ECO:0000256" key="6">
    <source>
        <dbReference type="ARBA" id="ARBA00022840"/>
    </source>
</evidence>
<dbReference type="PROSITE" id="PS00108">
    <property type="entry name" value="PROTEIN_KINASE_ST"/>
    <property type="match status" value="1"/>
</dbReference>
<keyword evidence="5" id="KW-0418">Kinase</keyword>
<dbReference type="InterPro" id="IPR008271">
    <property type="entry name" value="Ser/Thr_kinase_AS"/>
</dbReference>
<keyword evidence="3 13" id="KW-0808">Transferase</keyword>
<evidence type="ECO:0000256" key="4">
    <source>
        <dbReference type="ARBA" id="ARBA00022741"/>
    </source>
</evidence>
<dbReference type="GO" id="GO:0005524">
    <property type="term" value="F:ATP binding"/>
    <property type="evidence" value="ECO:0007669"/>
    <property type="project" value="UniProtKB-UniRule"/>
</dbReference>
<feature type="transmembrane region" description="Helical" evidence="11">
    <location>
        <begin position="462"/>
        <end position="482"/>
    </location>
</feature>
<feature type="region of interest" description="Disordered" evidence="10">
    <location>
        <begin position="486"/>
        <end position="665"/>
    </location>
</feature>
<reference evidence="13 14" key="1">
    <citation type="submission" date="2020-07" db="EMBL/GenBank/DDBJ databases">
        <title>Sequencing the genomes of 1000 actinobacteria strains.</title>
        <authorList>
            <person name="Klenk H.-P."/>
        </authorList>
    </citation>
    <scope>NUCLEOTIDE SEQUENCE [LARGE SCALE GENOMIC DNA]</scope>
    <source>
        <strain evidence="13 14">DSM 42178</strain>
    </source>
</reference>
<evidence type="ECO:0000256" key="1">
    <source>
        <dbReference type="ARBA" id="ARBA00012513"/>
    </source>
</evidence>
<keyword evidence="4 9" id="KW-0547">Nucleotide-binding</keyword>
<feature type="compositionally biased region" description="Low complexity" evidence="10">
    <location>
        <begin position="654"/>
        <end position="665"/>
    </location>
</feature>
<dbReference type="Proteomes" id="UP000567795">
    <property type="component" value="Unassembled WGS sequence"/>
</dbReference>
<dbReference type="InterPro" id="IPR017441">
    <property type="entry name" value="Protein_kinase_ATP_BS"/>
</dbReference>
<dbReference type="InterPro" id="IPR011009">
    <property type="entry name" value="Kinase-like_dom_sf"/>
</dbReference>
<feature type="domain" description="Protein kinase" evidence="12">
    <location>
        <begin position="49"/>
        <end position="315"/>
    </location>
</feature>
<feature type="compositionally biased region" description="Low complexity" evidence="10">
    <location>
        <begin position="497"/>
        <end position="515"/>
    </location>
</feature>
<dbReference type="FunFam" id="3.30.200.20:FF:000035">
    <property type="entry name" value="Serine/threonine protein kinase Stk1"/>
    <property type="match status" value="1"/>
</dbReference>
<dbReference type="Gene3D" id="1.10.510.10">
    <property type="entry name" value="Transferase(Phosphotransferase) domain 1"/>
    <property type="match status" value="1"/>
</dbReference>
<sequence length="665" mass="66930">MAQTPQGDPDHERTPYGGATGPDGSGETAGTGGNGSGNGRTGTVGEGRYQLQRRLGRGGMAEVYAAEDLRLGRIVAVKMLRADLAEDAVARARFTREAQAVAGLNHHAVVAVYDTGEDIVDGESVPFIVMECVEGRTIRELLQTAEAPPVEQALLVVSGVLDALGYSHRHGIVHRDIKPANVIITNTGAVKVMDFGIARALHGASTTMTQTGMVMGTPQYLSPEQALGRAVDARSDLYATGCLLYELLTGRPPFTGETPLSVVYQHVQDDPVPPSEVTDRVPPLLDALTLRALAKEPDDRFQSAEEMRGELQRTLRALRAGAWTAEDAGFAAGGAAAVAAAGYAGNTPPDGTPVDGTTPMPDDPGATAIAPAGAVGAYGTDQYGAAAQYPGEQYPDGQYGAQDGGATYGTAAYGAGGAYADGGAYGSGAGGPGGPGGPLIPQRPGDDDDGVPGGGSGGRSPWLWVALLVGAIVAVMVGVLLATNSGGEGEGTDPNGTQSPSPSVSQSESSTPSPSQDDEEETPSQDPPSGNTDDNWNNNPPPDNGGWTPPQDTYSPEPSPDPSDSTPSAEPPTDPATTPGDDSEGGTTEGDTTEGGTTEGDTTEGGTTEGETADGGTSDGGTSDGGADEGATTDGGTNEGSGVIAGMSDGGTSEGSSSSEGNTTP</sequence>
<feature type="binding site" evidence="9">
    <location>
        <position position="78"/>
    </location>
    <ligand>
        <name>ATP</name>
        <dbReference type="ChEBI" id="CHEBI:30616"/>
    </ligand>
</feature>
<evidence type="ECO:0000256" key="3">
    <source>
        <dbReference type="ARBA" id="ARBA00022679"/>
    </source>
</evidence>
<dbReference type="SMART" id="SM00220">
    <property type="entry name" value="S_TKc"/>
    <property type="match status" value="1"/>
</dbReference>
<evidence type="ECO:0000313" key="14">
    <source>
        <dbReference type="Proteomes" id="UP000567795"/>
    </source>
</evidence>
<dbReference type="EMBL" id="JACBZD010000001">
    <property type="protein sequence ID" value="NYI05314.1"/>
    <property type="molecule type" value="Genomic_DNA"/>
</dbReference>
<feature type="compositionally biased region" description="Low complexity" evidence="10">
    <location>
        <begin position="575"/>
        <end position="616"/>
    </location>
</feature>
<organism evidence="13 14">
    <name type="scientific">Allostreptomyces psammosilenae</name>
    <dbReference type="NCBI Taxonomy" id="1892865"/>
    <lineage>
        <taxon>Bacteria</taxon>
        <taxon>Bacillati</taxon>
        <taxon>Actinomycetota</taxon>
        <taxon>Actinomycetes</taxon>
        <taxon>Kitasatosporales</taxon>
        <taxon>Streptomycetaceae</taxon>
        <taxon>Allostreptomyces</taxon>
    </lineage>
</organism>
<comment type="catalytic activity">
    <reaction evidence="7">
        <text>L-threonyl-[protein] + ATP = O-phospho-L-threonyl-[protein] + ADP + H(+)</text>
        <dbReference type="Rhea" id="RHEA:46608"/>
        <dbReference type="Rhea" id="RHEA-COMP:11060"/>
        <dbReference type="Rhea" id="RHEA-COMP:11605"/>
        <dbReference type="ChEBI" id="CHEBI:15378"/>
        <dbReference type="ChEBI" id="CHEBI:30013"/>
        <dbReference type="ChEBI" id="CHEBI:30616"/>
        <dbReference type="ChEBI" id="CHEBI:61977"/>
        <dbReference type="ChEBI" id="CHEBI:456216"/>
        <dbReference type="EC" id="2.7.11.1"/>
    </reaction>
</comment>
<feature type="region of interest" description="Disordered" evidence="10">
    <location>
        <begin position="429"/>
        <end position="457"/>
    </location>
</feature>
<dbReference type="FunFam" id="1.10.510.10:FF:000021">
    <property type="entry name" value="Serine/threonine protein kinase"/>
    <property type="match status" value="1"/>
</dbReference>
<keyword evidence="2" id="KW-0723">Serine/threonine-protein kinase</keyword>
<dbReference type="Pfam" id="PF00069">
    <property type="entry name" value="Pkinase"/>
    <property type="match status" value="1"/>
</dbReference>
<proteinExistence type="predicted"/>
<evidence type="ECO:0000313" key="13">
    <source>
        <dbReference type="EMBL" id="NYI05314.1"/>
    </source>
</evidence>
<protein>
    <recommendedName>
        <fullName evidence="1">non-specific serine/threonine protein kinase</fullName>
        <ecNumber evidence="1">2.7.11.1</ecNumber>
    </recommendedName>
</protein>
<dbReference type="GO" id="GO:0045717">
    <property type="term" value="P:negative regulation of fatty acid biosynthetic process"/>
    <property type="evidence" value="ECO:0007669"/>
    <property type="project" value="UniProtKB-ARBA"/>
</dbReference>
<feature type="region of interest" description="Disordered" evidence="10">
    <location>
        <begin position="1"/>
        <end position="45"/>
    </location>
</feature>
<dbReference type="PROSITE" id="PS50011">
    <property type="entry name" value="PROTEIN_KINASE_DOM"/>
    <property type="match status" value="1"/>
</dbReference>
<dbReference type="CDD" id="cd14014">
    <property type="entry name" value="STKc_PknB_like"/>
    <property type="match status" value="1"/>
</dbReference>
<dbReference type="PROSITE" id="PS00107">
    <property type="entry name" value="PROTEIN_KINASE_ATP"/>
    <property type="match status" value="1"/>
</dbReference>
<feature type="compositionally biased region" description="Low complexity" evidence="10">
    <location>
        <begin position="530"/>
        <end position="568"/>
    </location>
</feature>
<feature type="compositionally biased region" description="Gly residues" evidence="10">
    <location>
        <begin position="18"/>
        <end position="45"/>
    </location>
</feature>
<gene>
    <name evidence="13" type="ORF">FHU37_002257</name>
</gene>
<evidence type="ECO:0000256" key="11">
    <source>
        <dbReference type="SAM" id="Phobius"/>
    </source>
</evidence>
<evidence type="ECO:0000256" key="5">
    <source>
        <dbReference type="ARBA" id="ARBA00022777"/>
    </source>
</evidence>
<dbReference type="RefSeq" id="WP_179814072.1">
    <property type="nucleotide sequence ID" value="NZ_JACBZD010000001.1"/>
</dbReference>
<evidence type="ECO:0000256" key="7">
    <source>
        <dbReference type="ARBA" id="ARBA00047899"/>
    </source>
</evidence>
<evidence type="ECO:0000256" key="2">
    <source>
        <dbReference type="ARBA" id="ARBA00022527"/>
    </source>
</evidence>
<dbReference type="PANTHER" id="PTHR43289">
    <property type="entry name" value="MITOGEN-ACTIVATED PROTEIN KINASE KINASE KINASE 20-RELATED"/>
    <property type="match status" value="1"/>
</dbReference>
<evidence type="ECO:0000256" key="8">
    <source>
        <dbReference type="ARBA" id="ARBA00048679"/>
    </source>
</evidence>
<evidence type="ECO:0000259" key="12">
    <source>
        <dbReference type="PROSITE" id="PS50011"/>
    </source>
</evidence>
<keyword evidence="11" id="KW-1133">Transmembrane helix</keyword>
<accession>A0A852ZX62</accession>
<evidence type="ECO:0000256" key="10">
    <source>
        <dbReference type="SAM" id="MobiDB-lite"/>
    </source>
</evidence>
<name>A0A852ZX62_9ACTN</name>
<dbReference type="EC" id="2.7.11.1" evidence="1"/>
<dbReference type="PANTHER" id="PTHR43289:SF34">
    <property type="entry name" value="SERINE_THREONINE-PROTEIN KINASE YBDM-RELATED"/>
    <property type="match status" value="1"/>
</dbReference>
<dbReference type="GO" id="GO:0004674">
    <property type="term" value="F:protein serine/threonine kinase activity"/>
    <property type="evidence" value="ECO:0007669"/>
    <property type="project" value="UniProtKB-KW"/>
</dbReference>
<dbReference type="InterPro" id="IPR000719">
    <property type="entry name" value="Prot_kinase_dom"/>
</dbReference>